<dbReference type="InterPro" id="IPR010105">
    <property type="entry name" value="TonB_sidphr_rcpt"/>
</dbReference>
<evidence type="ECO:0000259" key="16">
    <source>
        <dbReference type="Pfam" id="PF07715"/>
    </source>
</evidence>
<comment type="similarity">
    <text evidence="2 13 14">Belongs to the TonB-dependent receptor family.</text>
</comment>
<evidence type="ECO:0000256" key="9">
    <source>
        <dbReference type="ARBA" id="ARBA00023065"/>
    </source>
</evidence>
<evidence type="ECO:0000256" key="7">
    <source>
        <dbReference type="ARBA" id="ARBA00022729"/>
    </source>
</evidence>
<feature type="domain" description="TonB-dependent receptor-like beta-barrel" evidence="15">
    <location>
        <begin position="379"/>
        <end position="815"/>
    </location>
</feature>
<reference evidence="18 19" key="1">
    <citation type="submission" date="2020-10" db="EMBL/GenBank/DDBJ databases">
        <authorList>
            <person name="Castelo-Branco R."/>
            <person name="Eusebio N."/>
            <person name="Adriana R."/>
            <person name="Vieira A."/>
            <person name="Brugerolle De Fraissinette N."/>
            <person name="Rezende De Castro R."/>
            <person name="Schneider M.P."/>
            <person name="Vasconcelos V."/>
            <person name="Leao P.N."/>
        </authorList>
    </citation>
    <scope>NUCLEOTIDE SEQUENCE [LARGE SCALE GENOMIC DNA]</scope>
    <source>
        <strain evidence="18 19">LEGE 06123</strain>
    </source>
</reference>
<dbReference type="PANTHER" id="PTHR32552:SF68">
    <property type="entry name" value="FERRICHROME OUTER MEMBRANE TRANSPORTER_PHAGE RECEPTOR"/>
    <property type="match status" value="1"/>
</dbReference>
<dbReference type="Proteomes" id="UP000651156">
    <property type="component" value="Unassembled WGS sequence"/>
</dbReference>
<dbReference type="NCBIfam" id="TIGR01783">
    <property type="entry name" value="TonB-siderophor"/>
    <property type="match status" value="1"/>
</dbReference>
<dbReference type="SUPFAM" id="SSF56935">
    <property type="entry name" value="Porins"/>
    <property type="match status" value="1"/>
</dbReference>
<accession>A0ABR9ULX2</accession>
<evidence type="ECO:0000256" key="3">
    <source>
        <dbReference type="ARBA" id="ARBA00022448"/>
    </source>
</evidence>
<keyword evidence="8" id="KW-0408">Iron</keyword>
<keyword evidence="12 13" id="KW-0998">Cell outer membrane</keyword>
<dbReference type="Pfam" id="PF07715">
    <property type="entry name" value="Plug"/>
    <property type="match status" value="1"/>
</dbReference>
<keyword evidence="3 13" id="KW-0813">Transport</keyword>
<name>A0ABR9ULX2_9CHRO</name>
<evidence type="ECO:0000259" key="15">
    <source>
        <dbReference type="Pfam" id="PF00593"/>
    </source>
</evidence>
<comment type="subcellular location">
    <subcellularLocation>
        <location evidence="1 13">Cell outer membrane</location>
        <topology evidence="1 13">Multi-pass membrane protein</topology>
    </subcellularLocation>
</comment>
<dbReference type="InterPro" id="IPR036942">
    <property type="entry name" value="Beta-barrel_TonB_sf"/>
</dbReference>
<protein>
    <submittedName>
        <fullName evidence="18">TonB-dependent siderophore receptor</fullName>
    </submittedName>
</protein>
<evidence type="ECO:0000256" key="11">
    <source>
        <dbReference type="ARBA" id="ARBA00023136"/>
    </source>
</evidence>
<dbReference type="InterPro" id="IPR012910">
    <property type="entry name" value="Plug_dom"/>
</dbReference>
<evidence type="ECO:0000256" key="14">
    <source>
        <dbReference type="RuleBase" id="RU003357"/>
    </source>
</evidence>
<keyword evidence="6 13" id="KW-0812">Transmembrane</keyword>
<keyword evidence="19" id="KW-1185">Reference proteome</keyword>
<evidence type="ECO:0000256" key="4">
    <source>
        <dbReference type="ARBA" id="ARBA00022452"/>
    </source>
</evidence>
<keyword evidence="7" id="KW-0732">Signal</keyword>
<dbReference type="Pfam" id="PF11741">
    <property type="entry name" value="AMIN"/>
    <property type="match status" value="1"/>
</dbReference>
<keyword evidence="9" id="KW-0406">Ion transport</keyword>
<evidence type="ECO:0000256" key="5">
    <source>
        <dbReference type="ARBA" id="ARBA00022496"/>
    </source>
</evidence>
<evidence type="ECO:0000313" key="18">
    <source>
        <dbReference type="EMBL" id="MBE9189291.1"/>
    </source>
</evidence>
<dbReference type="InterPro" id="IPR039426">
    <property type="entry name" value="TonB-dep_rcpt-like"/>
</dbReference>
<dbReference type="Gene3D" id="2.40.170.20">
    <property type="entry name" value="TonB-dependent receptor, beta-barrel domain"/>
    <property type="match status" value="1"/>
</dbReference>
<feature type="domain" description="AMIN" evidence="17">
    <location>
        <begin position="73"/>
        <end position="159"/>
    </location>
</feature>
<evidence type="ECO:0000256" key="10">
    <source>
        <dbReference type="ARBA" id="ARBA00023077"/>
    </source>
</evidence>
<evidence type="ECO:0000256" key="6">
    <source>
        <dbReference type="ARBA" id="ARBA00022692"/>
    </source>
</evidence>
<dbReference type="InterPro" id="IPR000531">
    <property type="entry name" value="Beta-barrel_TonB"/>
</dbReference>
<comment type="caution">
    <text evidence="18">The sequence shown here is derived from an EMBL/GenBank/DDBJ whole genome shotgun (WGS) entry which is preliminary data.</text>
</comment>
<evidence type="ECO:0000256" key="8">
    <source>
        <dbReference type="ARBA" id="ARBA00023004"/>
    </source>
</evidence>
<dbReference type="Pfam" id="PF00593">
    <property type="entry name" value="TonB_dep_Rec_b-barrel"/>
    <property type="match status" value="1"/>
</dbReference>
<dbReference type="InterPro" id="IPR037066">
    <property type="entry name" value="Plug_dom_sf"/>
</dbReference>
<dbReference type="RefSeq" id="WP_193930517.1">
    <property type="nucleotide sequence ID" value="NZ_CAWPMZ010000085.1"/>
</dbReference>
<gene>
    <name evidence="18" type="ORF">IQ230_02695</name>
</gene>
<keyword evidence="4 13" id="KW-1134">Transmembrane beta strand</keyword>
<dbReference type="Gene3D" id="2.170.130.10">
    <property type="entry name" value="TonB-dependent receptor, plug domain"/>
    <property type="match status" value="1"/>
</dbReference>
<organism evidence="18 19">
    <name type="scientific">Gloeocapsopsis crepidinum LEGE 06123</name>
    <dbReference type="NCBI Taxonomy" id="588587"/>
    <lineage>
        <taxon>Bacteria</taxon>
        <taxon>Bacillati</taxon>
        <taxon>Cyanobacteriota</taxon>
        <taxon>Cyanophyceae</taxon>
        <taxon>Oscillatoriophycideae</taxon>
        <taxon>Chroococcales</taxon>
        <taxon>Chroococcaceae</taxon>
        <taxon>Gloeocapsopsis</taxon>
    </lineage>
</organism>
<evidence type="ECO:0000256" key="12">
    <source>
        <dbReference type="ARBA" id="ARBA00023237"/>
    </source>
</evidence>
<evidence type="ECO:0000256" key="1">
    <source>
        <dbReference type="ARBA" id="ARBA00004571"/>
    </source>
</evidence>
<dbReference type="CDD" id="cd01347">
    <property type="entry name" value="ligand_gated_channel"/>
    <property type="match status" value="1"/>
</dbReference>
<sequence length="846" mass="93699">MWRTFQQFMAMCVLGAGFIAVEVAQAIEAKYISESHKNLLMVANSTLMNEQKQSSKTLGKRLTQANAPIQVIDIQLNRTTAGLDIILDAGGRPFPAATSSVLGNAIVIDIPDVTLTLPTKEFQSVNPAEGIALITVTSQATGIRMTITGSESPPTVDLTVAQGLVVSVMPQIASEPLQEEIQIVVTGEQEGSRYFATDATTATRTETPLRDIPQSIQVIPQTVLEDQQVLRLDEAVRNTAGVIAGNQRAGDTETFTIRGFNNSAILRDGFRQFTFGGIQETANLEQIEILRGSASILYGAAEPGGVINLVTKQPLSEPFYEIEGLVGSYGLIEPRIDLSGPLTADGNLLYRLNALYRRADSFRDFDQEFERYFIAPTVSWQISDQTNLTVELEYLDNTQPYDRGLAVLNGEVVDVPYSRIFHEPDDFIQTDEFRMGYQLEHRFSDHWSIRHAFRYANTDLFLRAVDLDSVDAETEQINRSFRNFNIYEEAYDAQANVVGNFSTGSLEHELLAGIDFRRRYEDLDLKQAFDPPLAPPAISIFNPEYGYSRPDAADVPVLFNGQTQIEQWGFYLQDLIAVTDNVKLLLGGRYDVVDQTSFSDDTADQQNQGAFSPRVGIVYQPIEPLSFYASFSQSFSPNFALAADGALLAPERGTQFEIGAKAELFDNRLIATLALYNLTKSNVAVSDPNNSSFSVALGEQRSRGVELNVIGEILAGWNAIASYSYIDAEITESFDDIPEGGRPPNVPQHSASLWTTYEIQSGDLQGLGFGLGLFFVGDRFSNEANTINLDRYLRTDAAIYYQRDNWNLALNFKNIFNVEYIRSGLGELQINPGEPFTVIGSVRVQF</sequence>
<keyword evidence="11 13" id="KW-0472">Membrane</keyword>
<dbReference type="PROSITE" id="PS52016">
    <property type="entry name" value="TONB_DEPENDENT_REC_3"/>
    <property type="match status" value="1"/>
</dbReference>
<keyword evidence="10 14" id="KW-0798">TonB box</keyword>
<feature type="domain" description="TonB-dependent receptor plug" evidence="16">
    <location>
        <begin position="209"/>
        <end position="306"/>
    </location>
</feature>
<dbReference type="PANTHER" id="PTHR32552">
    <property type="entry name" value="FERRICHROME IRON RECEPTOR-RELATED"/>
    <property type="match status" value="1"/>
</dbReference>
<evidence type="ECO:0000259" key="17">
    <source>
        <dbReference type="Pfam" id="PF11741"/>
    </source>
</evidence>
<evidence type="ECO:0000256" key="2">
    <source>
        <dbReference type="ARBA" id="ARBA00009810"/>
    </source>
</evidence>
<keyword evidence="5" id="KW-0410">Iron transport</keyword>
<keyword evidence="18" id="KW-0675">Receptor</keyword>
<dbReference type="InterPro" id="IPR021731">
    <property type="entry name" value="AMIN_dom"/>
</dbReference>
<dbReference type="EMBL" id="JADEWN010000004">
    <property type="protein sequence ID" value="MBE9189291.1"/>
    <property type="molecule type" value="Genomic_DNA"/>
</dbReference>
<proteinExistence type="inferred from homology"/>
<evidence type="ECO:0000313" key="19">
    <source>
        <dbReference type="Proteomes" id="UP000651156"/>
    </source>
</evidence>
<evidence type="ECO:0000256" key="13">
    <source>
        <dbReference type="PROSITE-ProRule" id="PRU01360"/>
    </source>
</evidence>